<dbReference type="Gene3D" id="3.10.450.50">
    <property type="match status" value="1"/>
</dbReference>
<dbReference type="Proteomes" id="UP001162734">
    <property type="component" value="Chromosome"/>
</dbReference>
<sequence>MVADSNRELVERFWRAMNSNDWQAAGRLLHDGYVLEWPQSGERVRGRENFAAINANYPAAAAWRFTVNGLMCIAAAMTAPAALGGSRGGWPSAHGDAGST</sequence>
<dbReference type="InterPro" id="IPR032710">
    <property type="entry name" value="NTF2-like_dom_sf"/>
</dbReference>
<accession>A0ABM7X9W4</accession>
<evidence type="ECO:0000259" key="1">
    <source>
        <dbReference type="Pfam" id="PF12680"/>
    </source>
</evidence>
<gene>
    <name evidence="2" type="ORF">AMPC_17530</name>
</gene>
<keyword evidence="3" id="KW-1185">Reference proteome</keyword>
<dbReference type="RefSeq" id="WP_248345824.1">
    <property type="nucleotide sequence ID" value="NZ_AP025592.1"/>
</dbReference>
<dbReference type="EMBL" id="AP025592">
    <property type="protein sequence ID" value="BDG08640.1"/>
    <property type="molecule type" value="Genomic_DNA"/>
</dbReference>
<name>A0ABM7X9W4_9BACT</name>
<dbReference type="Pfam" id="PF12680">
    <property type="entry name" value="SnoaL_2"/>
    <property type="match status" value="1"/>
</dbReference>
<protein>
    <recommendedName>
        <fullName evidence="1">SnoaL-like domain-containing protein</fullName>
    </recommendedName>
</protein>
<dbReference type="InterPro" id="IPR037401">
    <property type="entry name" value="SnoaL-like"/>
</dbReference>
<proteinExistence type="predicted"/>
<reference evidence="3" key="1">
    <citation type="journal article" date="2022" name="Int. J. Syst. Evol. Microbiol.">
        <title>Anaeromyxobacter oryzae sp. nov., Anaeromyxobacter diazotrophicus sp. nov. and Anaeromyxobacter paludicola sp. nov., isolated from paddy soils.</title>
        <authorList>
            <person name="Itoh H."/>
            <person name="Xu Z."/>
            <person name="Mise K."/>
            <person name="Masuda Y."/>
            <person name="Ushijima N."/>
            <person name="Hayakawa C."/>
            <person name="Shiratori Y."/>
            <person name="Senoo K."/>
        </authorList>
    </citation>
    <scope>NUCLEOTIDE SEQUENCE [LARGE SCALE GENOMIC DNA]</scope>
    <source>
        <strain evidence="3">Red630</strain>
    </source>
</reference>
<evidence type="ECO:0000313" key="3">
    <source>
        <dbReference type="Proteomes" id="UP001162734"/>
    </source>
</evidence>
<dbReference type="SUPFAM" id="SSF54427">
    <property type="entry name" value="NTF2-like"/>
    <property type="match status" value="1"/>
</dbReference>
<feature type="domain" description="SnoaL-like" evidence="1">
    <location>
        <begin position="10"/>
        <end position="70"/>
    </location>
</feature>
<evidence type="ECO:0000313" key="2">
    <source>
        <dbReference type="EMBL" id="BDG08640.1"/>
    </source>
</evidence>
<organism evidence="2 3">
    <name type="scientific">Anaeromyxobacter paludicola</name>
    <dbReference type="NCBI Taxonomy" id="2918171"/>
    <lineage>
        <taxon>Bacteria</taxon>
        <taxon>Pseudomonadati</taxon>
        <taxon>Myxococcota</taxon>
        <taxon>Myxococcia</taxon>
        <taxon>Myxococcales</taxon>
        <taxon>Cystobacterineae</taxon>
        <taxon>Anaeromyxobacteraceae</taxon>
        <taxon>Anaeromyxobacter</taxon>
    </lineage>
</organism>